<keyword evidence="4" id="KW-1185">Reference proteome</keyword>
<evidence type="ECO:0000256" key="1">
    <source>
        <dbReference type="SAM" id="Coils"/>
    </source>
</evidence>
<dbReference type="Proteomes" id="UP000012073">
    <property type="component" value="Unassembled WGS sequence"/>
</dbReference>
<organism evidence="3 4">
    <name type="scientific">Chondrus crispus</name>
    <name type="common">Carrageen Irish moss</name>
    <name type="synonym">Polymorpha crispa</name>
    <dbReference type="NCBI Taxonomy" id="2769"/>
    <lineage>
        <taxon>Eukaryota</taxon>
        <taxon>Rhodophyta</taxon>
        <taxon>Florideophyceae</taxon>
        <taxon>Rhodymeniophycidae</taxon>
        <taxon>Gigartinales</taxon>
        <taxon>Gigartinaceae</taxon>
        <taxon>Chondrus</taxon>
    </lineage>
</organism>
<dbReference type="GeneID" id="17317707"/>
<evidence type="ECO:0000313" key="3">
    <source>
        <dbReference type="EMBL" id="CDF39742.1"/>
    </source>
</evidence>
<evidence type="ECO:0000313" key="4">
    <source>
        <dbReference type="Proteomes" id="UP000012073"/>
    </source>
</evidence>
<dbReference type="Gramene" id="CDF39742">
    <property type="protein sequence ID" value="CDF39742"/>
    <property type="gene ID" value="CHC_T00006784001"/>
</dbReference>
<accession>R7QMK0</accession>
<dbReference type="InterPro" id="IPR038922">
    <property type="entry name" value="HYPK_UBA"/>
</dbReference>
<dbReference type="RefSeq" id="XP_005710036.1">
    <property type="nucleotide sequence ID" value="XM_005709979.1"/>
</dbReference>
<dbReference type="KEGG" id="ccp:CHC_T00006784001"/>
<keyword evidence="1" id="KW-0175">Coiled coil</keyword>
<dbReference type="CDD" id="cd14361">
    <property type="entry name" value="UBA_HYPK"/>
    <property type="match status" value="1"/>
</dbReference>
<protein>
    <recommendedName>
        <fullName evidence="2">Nascent polypeptide-associated complex subunit alpha-like UBA domain-containing protein</fullName>
    </recommendedName>
</protein>
<feature type="coiled-coil region" evidence="1">
    <location>
        <begin position="31"/>
        <end position="58"/>
    </location>
</feature>
<dbReference type="PANTHER" id="PTHR31184:SF2">
    <property type="entry name" value="HUNTINGTIN-INTERACTING PROTEIN K"/>
    <property type="match status" value="1"/>
</dbReference>
<evidence type="ECO:0000259" key="2">
    <source>
        <dbReference type="Pfam" id="PF19026"/>
    </source>
</evidence>
<dbReference type="PANTHER" id="PTHR31184">
    <property type="entry name" value="HUNTINGTIN-INTERACTING PROTEIN K FAMILY MEMBER"/>
    <property type="match status" value="1"/>
</dbReference>
<sequence>MLGKSSVSKKDAAEKELLNVKVQEADVVLIVDELDLERREAERALRQARGDVVKALCELVR</sequence>
<dbReference type="GO" id="GO:0050821">
    <property type="term" value="P:protein stabilization"/>
    <property type="evidence" value="ECO:0007669"/>
    <property type="project" value="TreeGrafter"/>
</dbReference>
<dbReference type="EMBL" id="HG002070">
    <property type="protein sequence ID" value="CDF39742.1"/>
    <property type="molecule type" value="Genomic_DNA"/>
</dbReference>
<gene>
    <name evidence="3" type="ORF">CHC_T00006784001</name>
</gene>
<dbReference type="OrthoDB" id="285219at2759"/>
<dbReference type="STRING" id="2769.R7QMK0"/>
<reference evidence="4" key="1">
    <citation type="journal article" date="2013" name="Proc. Natl. Acad. Sci. U.S.A.">
        <title>Genome structure and metabolic features in the red seaweed Chondrus crispus shed light on evolution of the Archaeplastida.</title>
        <authorList>
            <person name="Collen J."/>
            <person name="Porcel B."/>
            <person name="Carre W."/>
            <person name="Ball S.G."/>
            <person name="Chaparro C."/>
            <person name="Tonon T."/>
            <person name="Barbeyron T."/>
            <person name="Michel G."/>
            <person name="Noel B."/>
            <person name="Valentin K."/>
            <person name="Elias M."/>
            <person name="Artiguenave F."/>
            <person name="Arun A."/>
            <person name="Aury J.M."/>
            <person name="Barbosa-Neto J.F."/>
            <person name="Bothwell J.H."/>
            <person name="Bouget F.Y."/>
            <person name="Brillet L."/>
            <person name="Cabello-Hurtado F."/>
            <person name="Capella-Gutierrez S."/>
            <person name="Charrier B."/>
            <person name="Cladiere L."/>
            <person name="Cock J.M."/>
            <person name="Coelho S.M."/>
            <person name="Colleoni C."/>
            <person name="Czjzek M."/>
            <person name="Da Silva C."/>
            <person name="Delage L."/>
            <person name="Denoeud F."/>
            <person name="Deschamps P."/>
            <person name="Dittami S.M."/>
            <person name="Gabaldon T."/>
            <person name="Gachon C.M."/>
            <person name="Groisillier A."/>
            <person name="Herve C."/>
            <person name="Jabbari K."/>
            <person name="Katinka M."/>
            <person name="Kloareg B."/>
            <person name="Kowalczyk N."/>
            <person name="Labadie K."/>
            <person name="Leblanc C."/>
            <person name="Lopez P.J."/>
            <person name="McLachlan D.H."/>
            <person name="Meslet-Cladiere L."/>
            <person name="Moustafa A."/>
            <person name="Nehr Z."/>
            <person name="Nyvall Collen P."/>
            <person name="Panaud O."/>
            <person name="Partensky F."/>
            <person name="Poulain J."/>
            <person name="Rensing S.A."/>
            <person name="Rousvoal S."/>
            <person name="Samson G."/>
            <person name="Symeonidi A."/>
            <person name="Weissenbach J."/>
            <person name="Zambounis A."/>
            <person name="Wincker P."/>
            <person name="Boyen C."/>
        </authorList>
    </citation>
    <scope>NUCLEOTIDE SEQUENCE [LARGE SCALE GENOMIC DNA]</scope>
    <source>
        <strain evidence="4">cv. Stackhouse</strain>
    </source>
</reference>
<name>R7QMK0_CHOCR</name>
<dbReference type="InterPro" id="IPR052617">
    <property type="entry name" value="Huntingtin-int_K"/>
</dbReference>
<proteinExistence type="predicted"/>
<dbReference type="Pfam" id="PF19026">
    <property type="entry name" value="UBA_HYPK"/>
    <property type="match status" value="1"/>
</dbReference>
<dbReference type="Gene3D" id="1.10.8.10">
    <property type="entry name" value="DNA helicase RuvA subunit, C-terminal domain"/>
    <property type="match status" value="1"/>
</dbReference>
<feature type="domain" description="Nascent polypeptide-associated complex subunit alpha-like UBA" evidence="2">
    <location>
        <begin position="20"/>
        <end position="60"/>
    </location>
</feature>
<dbReference type="AlphaFoldDB" id="R7QMK0"/>
<dbReference type="InterPro" id="IPR044034">
    <property type="entry name" value="NAC-like_UBA"/>
</dbReference>